<dbReference type="AlphaFoldDB" id="A0A1D2MTB9"/>
<dbReference type="Pfam" id="PF03351">
    <property type="entry name" value="DOMON"/>
    <property type="match status" value="1"/>
</dbReference>
<dbReference type="CDD" id="cd09631">
    <property type="entry name" value="DOMON_DOH"/>
    <property type="match status" value="1"/>
</dbReference>
<dbReference type="InterPro" id="IPR005018">
    <property type="entry name" value="DOMON_domain"/>
</dbReference>
<keyword evidence="4" id="KW-0732">Signal</keyword>
<dbReference type="InterPro" id="IPR008977">
    <property type="entry name" value="PHM/PNGase_F_dom_sf"/>
</dbReference>
<dbReference type="InterPro" id="IPR014784">
    <property type="entry name" value="Cu2_ascorb_mOase-like_C"/>
</dbReference>
<keyword evidence="7" id="KW-1185">Reference proteome</keyword>
<reference evidence="6 7" key="1">
    <citation type="journal article" date="2016" name="Genome Biol. Evol.">
        <title>Gene Family Evolution Reflects Adaptation to Soil Environmental Stressors in the Genome of the Collembolan Orchesella cincta.</title>
        <authorList>
            <person name="Faddeeva-Vakhrusheva A."/>
            <person name="Derks M.F."/>
            <person name="Anvar S.Y."/>
            <person name="Agamennone V."/>
            <person name="Suring W."/>
            <person name="Smit S."/>
            <person name="van Straalen N.M."/>
            <person name="Roelofs D."/>
        </authorList>
    </citation>
    <scope>NUCLEOTIDE SEQUENCE [LARGE SCALE GENOMIC DNA]</scope>
    <source>
        <tissue evidence="6">Mixed pool</tissue>
    </source>
</reference>
<dbReference type="GO" id="GO:0030667">
    <property type="term" value="C:secretory granule membrane"/>
    <property type="evidence" value="ECO:0007669"/>
    <property type="project" value="TreeGrafter"/>
</dbReference>
<dbReference type="SMART" id="SM00664">
    <property type="entry name" value="DoH"/>
    <property type="match status" value="1"/>
</dbReference>
<gene>
    <name evidence="6" type="ORF">Ocin01_10312</name>
</gene>
<dbReference type="SUPFAM" id="SSF49742">
    <property type="entry name" value="PHM/PNGase F"/>
    <property type="match status" value="2"/>
</dbReference>
<keyword evidence="2" id="KW-1015">Disulfide bond</keyword>
<dbReference type="Gene3D" id="2.60.40.1210">
    <property type="entry name" value="Cellobiose dehydrogenase, cytochrome domain"/>
    <property type="match status" value="1"/>
</dbReference>
<dbReference type="InterPro" id="IPR000945">
    <property type="entry name" value="DBH-like"/>
</dbReference>
<dbReference type="PROSITE" id="PS50836">
    <property type="entry name" value="DOMON"/>
    <property type="match status" value="1"/>
</dbReference>
<dbReference type="PANTHER" id="PTHR10157">
    <property type="entry name" value="DOPAMINE BETA HYDROXYLASE RELATED"/>
    <property type="match status" value="1"/>
</dbReference>
<dbReference type="Gene3D" id="2.60.120.230">
    <property type="match status" value="1"/>
</dbReference>
<evidence type="ECO:0000313" key="7">
    <source>
        <dbReference type="Proteomes" id="UP000094527"/>
    </source>
</evidence>
<dbReference type="GO" id="GO:0042421">
    <property type="term" value="P:norepinephrine biosynthetic process"/>
    <property type="evidence" value="ECO:0007669"/>
    <property type="project" value="TreeGrafter"/>
</dbReference>
<evidence type="ECO:0000256" key="3">
    <source>
        <dbReference type="ARBA" id="ARBA00023180"/>
    </source>
</evidence>
<feature type="signal peptide" evidence="4">
    <location>
        <begin position="1"/>
        <end position="20"/>
    </location>
</feature>
<dbReference type="GO" id="GO:0004500">
    <property type="term" value="F:dopamine beta-monooxygenase activity"/>
    <property type="evidence" value="ECO:0007669"/>
    <property type="project" value="InterPro"/>
</dbReference>
<feature type="chain" id="PRO_5008904502" description="DOMON domain-containing protein" evidence="4">
    <location>
        <begin position="21"/>
        <end position="632"/>
    </location>
</feature>
<dbReference type="InterPro" id="IPR045266">
    <property type="entry name" value="DOH_DOMON"/>
</dbReference>
<evidence type="ECO:0000256" key="2">
    <source>
        <dbReference type="ARBA" id="ARBA00023157"/>
    </source>
</evidence>
<comment type="caution">
    <text evidence="6">The sequence shown here is derived from an EMBL/GenBank/DDBJ whole genome shotgun (WGS) entry which is preliminary data.</text>
</comment>
<accession>A0A1D2MTB9</accession>
<dbReference type="GO" id="GO:0005507">
    <property type="term" value="F:copper ion binding"/>
    <property type="evidence" value="ECO:0007669"/>
    <property type="project" value="InterPro"/>
</dbReference>
<dbReference type="InterPro" id="IPR036939">
    <property type="entry name" value="Cu2_ascorb_mOase_N_sf"/>
</dbReference>
<dbReference type="PANTHER" id="PTHR10157:SF23">
    <property type="entry name" value="MOXD1 HOMOLOG 1"/>
    <property type="match status" value="1"/>
</dbReference>
<evidence type="ECO:0000256" key="1">
    <source>
        <dbReference type="ARBA" id="ARBA00010676"/>
    </source>
</evidence>
<dbReference type="Proteomes" id="UP000094527">
    <property type="component" value="Unassembled WGS sequence"/>
</dbReference>
<dbReference type="FunFam" id="2.60.120.230:FF:000001">
    <property type="entry name" value="Monooxygenase, DBH-like 1"/>
    <property type="match status" value="1"/>
</dbReference>
<dbReference type="GO" id="GO:0042420">
    <property type="term" value="P:dopamine catabolic process"/>
    <property type="evidence" value="ECO:0007669"/>
    <property type="project" value="TreeGrafter"/>
</dbReference>
<dbReference type="Pfam" id="PF03712">
    <property type="entry name" value="Cu2_monoox_C"/>
    <property type="match status" value="1"/>
</dbReference>
<evidence type="ECO:0000313" key="6">
    <source>
        <dbReference type="EMBL" id="ODM96369.1"/>
    </source>
</evidence>
<sequence length="632" mass="72259">MQKKCLFLLVILFKLGLGVAGDLSDFESQYKWTHDLKLPSGVEVRWIDSDPEYITFEMKGLGKGYIAIGFSPNGGMAGADMFVGWVDSNGKGHLLDMHGTHNGQPILDSSQDLELLGAKQDNNGTRIVFRRKWATCDEKHDFLIGDDTMRLVWATSETDPVENVDGFLPSYHGHDALKRGTKSIFMKVRPQHRKFPDEEVDNSPNQFHVDLGVSNVVVSKAETYYHCRIVKFPKLQSKHHIIGYRPIIAPESVAHLHHISIYKCHIPEILKISEEDVFEKYVGQHGGDCYTDQSPREWTEYCFEFRIAVGVGDEGQMLPDHLGDVIGDTDAPSYYRVEAHYENPEGKALIDSSAIRIFYTSKLREYEVAYLWTGHRRTPFLTIPPHQEEYTTYSFCGAECTQKGFPKDGIKLISILLHAHVTGKRITLRHIRNGKELPPIAQDNHVDFNYQHYRVLKEERLVLPGDELISECTYHTEKNDTFVFGGLSTRREMCELFIIFYPKSTLIDCRSQPEFYNYFEAIGVENVTGGILNQLHLPFNSNLLPVEMQDNALADDSMVLENGRADEIKHDWFRDVKITSPKNLEGRDVQEYMMGLNWNNKEFVKSVEQKRKSGGHYMHCNARGGKKIRTSV</sequence>
<protein>
    <recommendedName>
        <fullName evidence="5">DOMON domain-containing protein</fullName>
    </recommendedName>
</protein>
<feature type="domain" description="DOMON" evidence="5">
    <location>
        <begin position="40"/>
        <end position="156"/>
    </location>
</feature>
<dbReference type="Pfam" id="PF01082">
    <property type="entry name" value="Cu2_monooxygen"/>
    <property type="match status" value="1"/>
</dbReference>
<dbReference type="GO" id="GO:0005615">
    <property type="term" value="C:extracellular space"/>
    <property type="evidence" value="ECO:0007669"/>
    <property type="project" value="TreeGrafter"/>
</dbReference>
<proteinExistence type="inferred from homology"/>
<dbReference type="EMBL" id="LJIJ01000546">
    <property type="protein sequence ID" value="ODM96369.1"/>
    <property type="molecule type" value="Genomic_DNA"/>
</dbReference>
<evidence type="ECO:0000256" key="4">
    <source>
        <dbReference type="SAM" id="SignalP"/>
    </source>
</evidence>
<evidence type="ECO:0000259" key="5">
    <source>
        <dbReference type="PROSITE" id="PS50836"/>
    </source>
</evidence>
<dbReference type="OrthoDB" id="10003276at2759"/>
<dbReference type="OMA" id="GRTDEMC"/>
<name>A0A1D2MTB9_ORCCI</name>
<dbReference type="InterPro" id="IPR024548">
    <property type="entry name" value="Cu2_monoox_C"/>
</dbReference>
<dbReference type="SUPFAM" id="SSF49344">
    <property type="entry name" value="CBD9-like"/>
    <property type="match status" value="1"/>
</dbReference>
<dbReference type="Gene3D" id="2.60.120.310">
    <property type="entry name" value="Copper type II, ascorbate-dependent monooxygenase, N-terminal domain"/>
    <property type="match status" value="1"/>
</dbReference>
<keyword evidence="3" id="KW-0325">Glycoprotein</keyword>
<comment type="similarity">
    <text evidence="1">Belongs to the copper type II ascorbate-dependent monooxygenase family.</text>
</comment>
<organism evidence="6 7">
    <name type="scientific">Orchesella cincta</name>
    <name type="common">Springtail</name>
    <name type="synonym">Podura cincta</name>
    <dbReference type="NCBI Taxonomy" id="48709"/>
    <lineage>
        <taxon>Eukaryota</taxon>
        <taxon>Metazoa</taxon>
        <taxon>Ecdysozoa</taxon>
        <taxon>Arthropoda</taxon>
        <taxon>Hexapoda</taxon>
        <taxon>Collembola</taxon>
        <taxon>Entomobryomorpha</taxon>
        <taxon>Entomobryoidea</taxon>
        <taxon>Orchesellidae</taxon>
        <taxon>Orchesellinae</taxon>
        <taxon>Orchesella</taxon>
    </lineage>
</organism>
<dbReference type="GO" id="GO:0006589">
    <property type="term" value="P:octopamine biosynthetic process"/>
    <property type="evidence" value="ECO:0007669"/>
    <property type="project" value="TreeGrafter"/>
</dbReference>
<dbReference type="InterPro" id="IPR000323">
    <property type="entry name" value="Cu2_ascorb_mOase_N"/>
</dbReference>